<reference evidence="3 4" key="1">
    <citation type="submission" date="2016-08" db="EMBL/GenBank/DDBJ databases">
        <title>A Parts List for Fungal Cellulosomes Revealed by Comparative Genomics.</title>
        <authorList>
            <consortium name="DOE Joint Genome Institute"/>
            <person name="Haitjema C.H."/>
            <person name="Gilmore S.P."/>
            <person name="Henske J.K."/>
            <person name="Solomon K.V."/>
            <person name="De Groot R."/>
            <person name="Kuo A."/>
            <person name="Mondo S.J."/>
            <person name="Salamov A.A."/>
            <person name="Labutti K."/>
            <person name="Zhao Z."/>
            <person name="Chiniquy J."/>
            <person name="Barry K."/>
            <person name="Brewer H.M."/>
            <person name="Purvine S.O."/>
            <person name="Wright A.T."/>
            <person name="Boxma B."/>
            <person name="Van Alen T."/>
            <person name="Hackstein J.H."/>
            <person name="Baker S.E."/>
            <person name="Grigoriev I.V."/>
            <person name="O'Malley M.A."/>
        </authorList>
    </citation>
    <scope>NUCLEOTIDE SEQUENCE [LARGE SCALE GENOMIC DNA]</scope>
    <source>
        <strain evidence="3 4">G1</strain>
    </source>
</reference>
<evidence type="ECO:0000256" key="1">
    <source>
        <dbReference type="SAM" id="MobiDB-lite"/>
    </source>
</evidence>
<dbReference type="Proteomes" id="UP000193920">
    <property type="component" value="Unassembled WGS sequence"/>
</dbReference>
<comment type="caution">
    <text evidence="3">The sequence shown here is derived from an EMBL/GenBank/DDBJ whole genome shotgun (WGS) entry which is preliminary data.</text>
</comment>
<gene>
    <name evidence="3" type="ORF">LY90DRAFT_505901</name>
</gene>
<name>A0A1Y2DKI5_9FUNG</name>
<accession>A0A1Y2DKI5</accession>
<evidence type="ECO:0000313" key="3">
    <source>
        <dbReference type="EMBL" id="ORY59790.1"/>
    </source>
</evidence>
<keyword evidence="2" id="KW-1133">Transmembrane helix</keyword>
<sequence>MDILKRSSSNEEHKDSSNKDLNPNTDTGDNGLNNLDNNDNNKDPDPYQDDHKNENYNTTNTIETSVYYTTTKTTSYQEHTYIEETATSTYYNIPTSSIESTVLPNNEVIFNPKDDLSPTAIIGIISASIVLIIIILCGIFFIIKKSKEKKEKEELDFNDIKPSISIIYGTSHVDKNSAPFPYFDDICNNYANNSEALNNYNYYMNAKYHQNAISNNDSSNVQTNINSPYRNSYQGSSNISNVNMNRPYRHSYQGPVYQEKFNSDGHSYQNSLNQYQTADITQSIPPQNHKINPTYGSPSSPLKKPFPYQSQNIKISDMKY</sequence>
<keyword evidence="4" id="KW-1185">Reference proteome</keyword>
<organism evidence="3 4">
    <name type="scientific">Neocallimastix californiae</name>
    <dbReference type="NCBI Taxonomy" id="1754190"/>
    <lineage>
        <taxon>Eukaryota</taxon>
        <taxon>Fungi</taxon>
        <taxon>Fungi incertae sedis</taxon>
        <taxon>Chytridiomycota</taxon>
        <taxon>Chytridiomycota incertae sedis</taxon>
        <taxon>Neocallimastigomycetes</taxon>
        <taxon>Neocallimastigales</taxon>
        <taxon>Neocallimastigaceae</taxon>
        <taxon>Neocallimastix</taxon>
    </lineage>
</organism>
<evidence type="ECO:0000313" key="4">
    <source>
        <dbReference type="Proteomes" id="UP000193920"/>
    </source>
</evidence>
<protein>
    <submittedName>
        <fullName evidence="3">Uncharacterized protein</fullName>
    </submittedName>
</protein>
<keyword evidence="2" id="KW-0812">Transmembrane</keyword>
<feature type="region of interest" description="Disordered" evidence="1">
    <location>
        <begin position="283"/>
        <end position="320"/>
    </location>
</feature>
<evidence type="ECO:0000256" key="2">
    <source>
        <dbReference type="SAM" id="Phobius"/>
    </source>
</evidence>
<feature type="transmembrane region" description="Helical" evidence="2">
    <location>
        <begin position="120"/>
        <end position="143"/>
    </location>
</feature>
<feature type="compositionally biased region" description="Low complexity" evidence="1">
    <location>
        <begin position="22"/>
        <end position="38"/>
    </location>
</feature>
<feature type="compositionally biased region" description="Basic and acidic residues" evidence="1">
    <location>
        <begin position="39"/>
        <end position="54"/>
    </location>
</feature>
<feature type="region of interest" description="Disordered" evidence="1">
    <location>
        <begin position="1"/>
        <end position="58"/>
    </location>
</feature>
<feature type="compositionally biased region" description="Polar residues" evidence="1">
    <location>
        <begin position="283"/>
        <end position="300"/>
    </location>
</feature>
<dbReference type="AlphaFoldDB" id="A0A1Y2DKI5"/>
<proteinExistence type="predicted"/>
<keyword evidence="2" id="KW-0472">Membrane</keyword>
<dbReference type="EMBL" id="MCOG01000063">
    <property type="protein sequence ID" value="ORY59790.1"/>
    <property type="molecule type" value="Genomic_DNA"/>
</dbReference>
<feature type="compositionally biased region" description="Basic and acidic residues" evidence="1">
    <location>
        <begin position="1"/>
        <end position="18"/>
    </location>
</feature>